<evidence type="ECO:0000256" key="1">
    <source>
        <dbReference type="SAM" id="SignalP"/>
    </source>
</evidence>
<reference evidence="2 3" key="1">
    <citation type="submission" date="2016-03" db="EMBL/GenBank/DDBJ databases">
        <title>EvidentialGene: Evidence-directed Construction of Genes on Genomes.</title>
        <authorList>
            <person name="Gilbert D.G."/>
            <person name="Choi J.-H."/>
            <person name="Mockaitis K."/>
            <person name="Colbourne J."/>
            <person name="Pfrender M."/>
        </authorList>
    </citation>
    <scope>NUCLEOTIDE SEQUENCE [LARGE SCALE GENOMIC DNA]</scope>
    <source>
        <strain evidence="2 3">Xinb3</strain>
        <tissue evidence="2">Complete organism</tissue>
    </source>
</reference>
<feature type="signal peptide" evidence="1">
    <location>
        <begin position="1"/>
        <end position="16"/>
    </location>
</feature>
<evidence type="ECO:0000313" key="3">
    <source>
        <dbReference type="Proteomes" id="UP000076858"/>
    </source>
</evidence>
<name>A0A164PMA3_9CRUS</name>
<dbReference type="EMBL" id="LRGB01002580">
    <property type="protein sequence ID" value="KZS06966.1"/>
    <property type="molecule type" value="Genomic_DNA"/>
</dbReference>
<keyword evidence="1" id="KW-0732">Signal</keyword>
<dbReference type="AlphaFoldDB" id="A0A164PMA3"/>
<dbReference type="Proteomes" id="UP000076858">
    <property type="component" value="Unassembled WGS sequence"/>
</dbReference>
<feature type="chain" id="PRO_5007852363" evidence="1">
    <location>
        <begin position="17"/>
        <end position="95"/>
    </location>
</feature>
<accession>A0A164PMA3</accession>
<organism evidence="2 3">
    <name type="scientific">Daphnia magna</name>
    <dbReference type="NCBI Taxonomy" id="35525"/>
    <lineage>
        <taxon>Eukaryota</taxon>
        <taxon>Metazoa</taxon>
        <taxon>Ecdysozoa</taxon>
        <taxon>Arthropoda</taxon>
        <taxon>Crustacea</taxon>
        <taxon>Branchiopoda</taxon>
        <taxon>Diplostraca</taxon>
        <taxon>Cladocera</taxon>
        <taxon>Anomopoda</taxon>
        <taxon>Daphniidae</taxon>
        <taxon>Daphnia</taxon>
    </lineage>
</organism>
<comment type="caution">
    <text evidence="2">The sequence shown here is derived from an EMBL/GenBank/DDBJ whole genome shotgun (WGS) entry which is preliminary data.</text>
</comment>
<gene>
    <name evidence="2" type="ORF">APZ42_029520</name>
</gene>
<evidence type="ECO:0000313" key="2">
    <source>
        <dbReference type="EMBL" id="KZS06966.1"/>
    </source>
</evidence>
<sequence length="95" mass="10585">MKTVVALTILLVAVVAVIVSEEDSEQFAVKLMANSSDLATEEQRFRYYNVYTYKLMAPKKKAAKKPSGYSGYQSGYGAFRGRRSVNNKKSVFSSD</sequence>
<keyword evidence="3" id="KW-1185">Reference proteome</keyword>
<protein>
    <submittedName>
        <fullName evidence="2">Uncharacterized protein</fullName>
    </submittedName>
</protein>
<dbReference type="OrthoDB" id="10553544at2759"/>
<proteinExistence type="predicted"/>